<dbReference type="Proteomes" id="UP000051950">
    <property type="component" value="Unassembled WGS sequence"/>
</dbReference>
<dbReference type="CDD" id="cd00093">
    <property type="entry name" value="HTH_XRE"/>
    <property type="match status" value="1"/>
</dbReference>
<proteinExistence type="predicted"/>
<dbReference type="Gene3D" id="2.10.109.10">
    <property type="entry name" value="Umud Fragment, subunit A"/>
    <property type="match status" value="1"/>
</dbReference>
<dbReference type="PANTHER" id="PTHR40661:SF3">
    <property type="entry name" value="FELS-1 PROPHAGE TRANSCRIPTIONAL REGULATOR"/>
    <property type="match status" value="1"/>
</dbReference>
<feature type="domain" description="Peptidase S24/S26A/S26B/S26C" evidence="4">
    <location>
        <begin position="116"/>
        <end position="204"/>
    </location>
</feature>
<sequence>MQQSENQRLKILMDLLKFRTQKEFAEALNIKAGSLSDVLRERGGLKVSNAIKDKLELKFDVNLTWLENGTGEPFFKKKPAVGESKEGVPYFDMSLSDAKDHMVEEQRAEYLVNYLPFNDCTAYLPVYGDSMYPKYAAGEIIAIKEITNYEILQWGEAYVVMTDEDSNSLRTIKLIFQHTDNTKLILRSSNPNFKGDTVIRKKNIQALYIIKGKITRNII</sequence>
<keyword evidence="3" id="KW-0804">Transcription</keyword>
<dbReference type="InterPro" id="IPR039418">
    <property type="entry name" value="LexA-like"/>
</dbReference>
<dbReference type="Pfam" id="PF00717">
    <property type="entry name" value="Peptidase_S24"/>
    <property type="match status" value="1"/>
</dbReference>
<keyword evidence="6" id="KW-1185">Reference proteome</keyword>
<name>A0A0T5VL27_9SPHI</name>
<evidence type="ECO:0000259" key="4">
    <source>
        <dbReference type="Pfam" id="PF00717"/>
    </source>
</evidence>
<evidence type="ECO:0000313" key="6">
    <source>
        <dbReference type="Proteomes" id="UP000051950"/>
    </source>
</evidence>
<dbReference type="InterPro" id="IPR001387">
    <property type="entry name" value="Cro/C1-type_HTH"/>
</dbReference>
<dbReference type="InterPro" id="IPR010982">
    <property type="entry name" value="Lambda_DNA-bd_dom_sf"/>
</dbReference>
<dbReference type="CDD" id="cd06529">
    <property type="entry name" value="S24_LexA-like"/>
    <property type="match status" value="1"/>
</dbReference>
<dbReference type="InterPro" id="IPR036286">
    <property type="entry name" value="LexA/Signal_pep-like_sf"/>
</dbReference>
<dbReference type="Gene3D" id="1.10.260.40">
    <property type="entry name" value="lambda repressor-like DNA-binding domains"/>
    <property type="match status" value="1"/>
</dbReference>
<evidence type="ECO:0000256" key="1">
    <source>
        <dbReference type="ARBA" id="ARBA00023015"/>
    </source>
</evidence>
<dbReference type="SUPFAM" id="SSF51306">
    <property type="entry name" value="LexA/Signal peptidase"/>
    <property type="match status" value="1"/>
</dbReference>
<dbReference type="STRING" id="687842.ASU31_18560"/>
<dbReference type="InterPro" id="IPR015927">
    <property type="entry name" value="Peptidase_S24_S26A/B/C"/>
</dbReference>
<dbReference type="PANTHER" id="PTHR40661">
    <property type="match status" value="1"/>
</dbReference>
<protein>
    <recommendedName>
        <fullName evidence="4">Peptidase S24/S26A/S26B/S26C domain-containing protein</fullName>
    </recommendedName>
</protein>
<accession>A0A0T5VL27</accession>
<evidence type="ECO:0000313" key="5">
    <source>
        <dbReference type="EMBL" id="KRT14550.1"/>
    </source>
</evidence>
<reference evidence="5 6" key="1">
    <citation type="submission" date="2015-11" db="EMBL/GenBank/DDBJ databases">
        <title>Sequence of Pedobacter ginsenosidimutans.</title>
        <authorList>
            <person name="Carson E."/>
            <person name="Keyser V."/>
            <person name="Newman J."/>
            <person name="Miller J."/>
        </authorList>
    </citation>
    <scope>NUCLEOTIDE SEQUENCE [LARGE SCALE GENOMIC DNA]</scope>
    <source>
        <strain evidence="5 6">KACC 14530</strain>
    </source>
</reference>
<comment type="caution">
    <text evidence="5">The sequence shown here is derived from an EMBL/GenBank/DDBJ whole genome shotgun (WGS) entry which is preliminary data.</text>
</comment>
<keyword evidence="2" id="KW-0238">DNA-binding</keyword>
<dbReference type="AlphaFoldDB" id="A0A0T5VL27"/>
<evidence type="ECO:0000256" key="2">
    <source>
        <dbReference type="ARBA" id="ARBA00023125"/>
    </source>
</evidence>
<gene>
    <name evidence="5" type="ORF">ASU31_18560</name>
</gene>
<dbReference type="GO" id="GO:0003677">
    <property type="term" value="F:DNA binding"/>
    <property type="evidence" value="ECO:0007669"/>
    <property type="project" value="UniProtKB-KW"/>
</dbReference>
<evidence type="ECO:0000256" key="3">
    <source>
        <dbReference type="ARBA" id="ARBA00023163"/>
    </source>
</evidence>
<dbReference type="EMBL" id="LMZQ01000016">
    <property type="protein sequence ID" value="KRT14550.1"/>
    <property type="molecule type" value="Genomic_DNA"/>
</dbReference>
<keyword evidence="1" id="KW-0805">Transcription regulation</keyword>
<organism evidence="5 6">
    <name type="scientific">Pedobacter ginsenosidimutans</name>
    <dbReference type="NCBI Taxonomy" id="687842"/>
    <lineage>
        <taxon>Bacteria</taxon>
        <taxon>Pseudomonadati</taxon>
        <taxon>Bacteroidota</taxon>
        <taxon>Sphingobacteriia</taxon>
        <taxon>Sphingobacteriales</taxon>
        <taxon>Sphingobacteriaceae</taxon>
        <taxon>Pedobacter</taxon>
    </lineage>
</organism>